<feature type="compositionally biased region" description="Acidic residues" evidence="1">
    <location>
        <begin position="379"/>
        <end position="406"/>
    </location>
</feature>
<feature type="region of interest" description="Disordered" evidence="1">
    <location>
        <begin position="116"/>
        <end position="143"/>
    </location>
</feature>
<dbReference type="EMBL" id="CVQH01005891">
    <property type="protein sequence ID" value="CRK14803.1"/>
    <property type="molecule type" value="Genomic_DNA"/>
</dbReference>
<dbReference type="CDD" id="cd00201">
    <property type="entry name" value="WW"/>
    <property type="match status" value="1"/>
</dbReference>
<dbReference type="InterPro" id="IPR001202">
    <property type="entry name" value="WW_dom"/>
</dbReference>
<evidence type="ECO:0000313" key="3">
    <source>
        <dbReference type="EMBL" id="CRK14803.1"/>
    </source>
</evidence>
<dbReference type="Pfam" id="PF00397">
    <property type="entry name" value="WW"/>
    <property type="match status" value="1"/>
</dbReference>
<dbReference type="PROSITE" id="PS50020">
    <property type="entry name" value="WW_DOMAIN_2"/>
    <property type="match status" value="1"/>
</dbReference>
<evidence type="ECO:0000256" key="1">
    <source>
        <dbReference type="SAM" id="MobiDB-lite"/>
    </source>
</evidence>
<feature type="region of interest" description="Disordered" evidence="1">
    <location>
        <begin position="286"/>
        <end position="406"/>
    </location>
</feature>
<feature type="compositionally biased region" description="Basic and acidic residues" evidence="1">
    <location>
        <begin position="295"/>
        <end position="314"/>
    </location>
</feature>
<feature type="domain" description="WW" evidence="2">
    <location>
        <begin position="140"/>
        <end position="174"/>
    </location>
</feature>
<feature type="compositionally biased region" description="Acidic residues" evidence="1">
    <location>
        <begin position="354"/>
        <end position="366"/>
    </location>
</feature>
<evidence type="ECO:0000313" key="4">
    <source>
        <dbReference type="Proteomes" id="UP000044602"/>
    </source>
</evidence>
<name>A0A0G4KYG1_VERLO</name>
<dbReference type="Gene3D" id="2.20.70.10">
    <property type="match status" value="1"/>
</dbReference>
<evidence type="ECO:0000259" key="2">
    <source>
        <dbReference type="PROSITE" id="PS50020"/>
    </source>
</evidence>
<dbReference type="SMART" id="SM00456">
    <property type="entry name" value="WW"/>
    <property type="match status" value="1"/>
</dbReference>
<gene>
    <name evidence="3" type="ORF">BN1708_011264</name>
</gene>
<dbReference type="STRING" id="100787.A0A0G4KYG1"/>
<feature type="region of interest" description="Disordered" evidence="1">
    <location>
        <begin position="1"/>
        <end position="27"/>
    </location>
</feature>
<organism evidence="3 4">
    <name type="scientific">Verticillium longisporum</name>
    <name type="common">Verticillium dahliae var. longisporum</name>
    <dbReference type="NCBI Taxonomy" id="100787"/>
    <lineage>
        <taxon>Eukaryota</taxon>
        <taxon>Fungi</taxon>
        <taxon>Dikarya</taxon>
        <taxon>Ascomycota</taxon>
        <taxon>Pezizomycotina</taxon>
        <taxon>Sordariomycetes</taxon>
        <taxon>Hypocreomycetidae</taxon>
        <taxon>Glomerellales</taxon>
        <taxon>Plectosphaerellaceae</taxon>
        <taxon>Verticillium</taxon>
    </lineage>
</organism>
<sequence>MIFFRDTISQTPRSSPQGFNSDIPDRSPSFDMSLFDLAAKFGGLSTHESDDHEGYTGPRDYGYTQTAAYESGYDGAPPTGYPSGPQRGQAEYKRSHEGYSTSDPARAYVQESAYAAPPAADEYHPQQSDFGGRGDRPGSPALPDGWIKRFDERHGRWYYVDETTGTSQWEPPKTSFDDGGYGGSQHASKDQVYDAHSGAGEAAGYYTGHHYGQNAPLYGQAPVQDYRSGQHGGASYAQGYHGLERHRPDLAEKRQGSGYGGALLGVAGGLAVGAVGGALLANALEGSDSEPEAAEAPREYAHRPYDETRYDSHEYGAPVAYEDDRDFVPYEEQKQSPGSDSEESHEDTGSSESESGDDEVEAEEEFEKQSSHESSGSESGDDDGSDHENEDQEYPSGDDDEWSGQE</sequence>
<proteinExistence type="predicted"/>
<reference evidence="4" key="1">
    <citation type="submission" date="2015-05" db="EMBL/GenBank/DDBJ databases">
        <authorList>
            <person name="Fogelqvist Johan"/>
        </authorList>
    </citation>
    <scope>NUCLEOTIDE SEQUENCE [LARGE SCALE GENOMIC DNA]</scope>
</reference>
<protein>
    <recommendedName>
        <fullName evidence="2">WW domain-containing protein</fullName>
    </recommendedName>
</protein>
<dbReference type="PROSITE" id="PS01159">
    <property type="entry name" value="WW_DOMAIN_1"/>
    <property type="match status" value="1"/>
</dbReference>
<dbReference type="SUPFAM" id="SSF51045">
    <property type="entry name" value="WW domain"/>
    <property type="match status" value="1"/>
</dbReference>
<feature type="region of interest" description="Disordered" evidence="1">
    <location>
        <begin position="69"/>
        <end position="101"/>
    </location>
</feature>
<accession>A0A0G4KYG1</accession>
<keyword evidence="4" id="KW-1185">Reference proteome</keyword>
<dbReference type="AlphaFoldDB" id="A0A0G4KYG1"/>
<feature type="compositionally biased region" description="Polar residues" evidence="1">
    <location>
        <begin position="7"/>
        <end position="20"/>
    </location>
</feature>
<dbReference type="Proteomes" id="UP000044602">
    <property type="component" value="Unassembled WGS sequence"/>
</dbReference>
<dbReference type="InterPro" id="IPR036020">
    <property type="entry name" value="WW_dom_sf"/>
</dbReference>